<accession>A0A2I7RJ15</accession>
<dbReference type="Proteomes" id="UP000267783">
    <property type="component" value="Segment"/>
</dbReference>
<protein>
    <submittedName>
        <fullName evidence="1">Uncharacterized protein</fullName>
    </submittedName>
</protein>
<organism evidence="1 2">
    <name type="scientific">Vibrio phage 1.188.A._10N.286.51.A6</name>
    <dbReference type="NCBI Taxonomy" id="1881217"/>
    <lineage>
        <taxon>Viruses</taxon>
        <taxon>Duplodnaviria</taxon>
        <taxon>Heunggongvirae</taxon>
        <taxon>Uroviricota</taxon>
        <taxon>Caudoviricetes</taxon>
        <taxon>Schitoviridae</taxon>
        <taxon>Mukerjeevirus</taxon>
        <taxon>Mukerjeevirus mv51A6</taxon>
    </lineage>
</organism>
<name>A0A2I7RJ15_9CAUD</name>
<gene>
    <name evidence="1" type="ORF">NVP1188A_55</name>
</gene>
<keyword evidence="2" id="KW-1185">Reference proteome</keyword>
<dbReference type="EMBL" id="MG592554">
    <property type="protein sequence ID" value="AUR93623.1"/>
    <property type="molecule type" value="Genomic_DNA"/>
</dbReference>
<sequence>MNNQIKMTTNAVPNMLELNEAEDAVTAELQDPIPIKHATTTPSIRSNLFSMIGTPSFNLGHPNHQTRHLHHRQQDLLLVLVLDQA</sequence>
<proteinExistence type="predicted"/>
<evidence type="ECO:0000313" key="1">
    <source>
        <dbReference type="EMBL" id="AUR93623.1"/>
    </source>
</evidence>
<evidence type="ECO:0000313" key="2">
    <source>
        <dbReference type="Proteomes" id="UP000267783"/>
    </source>
</evidence>
<reference evidence="1 2" key="1">
    <citation type="submission" date="2017-11" db="EMBL/GenBank/DDBJ databases">
        <title>A major lineage of nontailed dsDNA viruses as unrecognized killers of marine bacteria.</title>
        <authorList>
            <person name="Kauffman K.M."/>
            <person name="Hussain F.A."/>
            <person name="Yang J."/>
            <person name="Arevalo P."/>
            <person name="Brown J.M."/>
            <person name="Chang W.K."/>
            <person name="VanInsberghe D."/>
            <person name="Elsherbini J."/>
            <person name="Cutler M.B."/>
            <person name="Kelly L."/>
            <person name="Polz M.F."/>
        </authorList>
    </citation>
    <scope>NUCLEOTIDE SEQUENCE [LARGE SCALE GENOMIC DNA]</scope>
</reference>